<dbReference type="Pfam" id="PF00071">
    <property type="entry name" value="Ras"/>
    <property type="match status" value="1"/>
</dbReference>
<dbReference type="PRINTS" id="PR00449">
    <property type="entry name" value="RASTRNSFRMNG"/>
</dbReference>
<accession>A0A1L0GS05</accession>
<feature type="compositionally biased region" description="Polar residues" evidence="4">
    <location>
        <begin position="193"/>
        <end position="209"/>
    </location>
</feature>
<evidence type="ECO:0000313" key="5">
    <source>
        <dbReference type="EMBL" id="SGZ49172.1"/>
    </source>
</evidence>
<dbReference type="CDD" id="cd00157">
    <property type="entry name" value="Rho"/>
    <property type="match status" value="1"/>
</dbReference>
<reference evidence="7 8" key="1">
    <citation type="submission" date="2016-10" db="EMBL/GenBank/DDBJ databases">
        <authorList>
            <person name="de Groot N.N."/>
        </authorList>
    </citation>
    <scope>NUCLEOTIDE SEQUENCE [LARGE SCALE GENOMIC DNA]</scope>
    <source>
        <strain evidence="5 8">CBS 141442</strain>
        <strain evidence="6 7">PYCC 4715</strain>
    </source>
</reference>
<dbReference type="PROSITE" id="PS51419">
    <property type="entry name" value="RAB"/>
    <property type="match status" value="1"/>
</dbReference>
<evidence type="ECO:0000256" key="4">
    <source>
        <dbReference type="SAM" id="MobiDB-lite"/>
    </source>
</evidence>
<dbReference type="GO" id="GO:0005525">
    <property type="term" value="F:GTP binding"/>
    <property type="evidence" value="ECO:0007669"/>
    <property type="project" value="UniProtKB-KW"/>
</dbReference>
<dbReference type="SUPFAM" id="SSF52540">
    <property type="entry name" value="P-loop containing nucleoside triphosphate hydrolases"/>
    <property type="match status" value="1"/>
</dbReference>
<dbReference type="OrthoDB" id="8830751at2759"/>
<keyword evidence="2" id="KW-0547">Nucleotide-binding</keyword>
<dbReference type="Proteomes" id="UP000182334">
    <property type="component" value="Chromosome II"/>
</dbReference>
<keyword evidence="3" id="KW-0342">GTP-binding</keyword>
<keyword evidence="1" id="KW-0488">Methylation</keyword>
<dbReference type="SMART" id="SM00174">
    <property type="entry name" value="RHO"/>
    <property type="match status" value="1"/>
</dbReference>
<dbReference type="FunFam" id="3.40.50.300:FF:000118">
    <property type="entry name" value="Rho-related GTP-binding protein RhoG"/>
    <property type="match status" value="1"/>
</dbReference>
<dbReference type="EMBL" id="LT635770">
    <property type="protein sequence ID" value="SGZ58797.1"/>
    <property type="molecule type" value="Genomic_DNA"/>
</dbReference>
<dbReference type="InterPro" id="IPR005225">
    <property type="entry name" value="Small_GTP-bd"/>
</dbReference>
<evidence type="ECO:0000256" key="1">
    <source>
        <dbReference type="ARBA" id="ARBA00022481"/>
    </source>
</evidence>
<keyword evidence="8" id="KW-1185">Reference proteome</keyword>
<dbReference type="GO" id="GO:0003924">
    <property type="term" value="F:GTPase activity"/>
    <property type="evidence" value="ECO:0007669"/>
    <property type="project" value="InterPro"/>
</dbReference>
<dbReference type="Proteomes" id="UP000182259">
    <property type="component" value="Chromosome VII"/>
</dbReference>
<evidence type="ECO:0000256" key="2">
    <source>
        <dbReference type="ARBA" id="ARBA00022741"/>
    </source>
</evidence>
<dbReference type="SMART" id="SM00173">
    <property type="entry name" value="RAS"/>
    <property type="match status" value="1"/>
</dbReference>
<dbReference type="GO" id="GO:0007264">
    <property type="term" value="P:small GTPase-mediated signal transduction"/>
    <property type="evidence" value="ECO:0007669"/>
    <property type="project" value="InterPro"/>
</dbReference>
<evidence type="ECO:0000313" key="8">
    <source>
        <dbReference type="Proteomes" id="UP000182334"/>
    </source>
</evidence>
<feature type="region of interest" description="Disordered" evidence="4">
    <location>
        <begin position="183"/>
        <end position="209"/>
    </location>
</feature>
<dbReference type="Gene3D" id="3.40.50.300">
    <property type="entry name" value="P-loop containing nucleotide triphosphate hydrolases"/>
    <property type="match status" value="1"/>
</dbReference>
<evidence type="ECO:0000256" key="3">
    <source>
        <dbReference type="ARBA" id="ARBA00023134"/>
    </source>
</evidence>
<dbReference type="PROSITE" id="PS51421">
    <property type="entry name" value="RAS"/>
    <property type="match status" value="1"/>
</dbReference>
<dbReference type="NCBIfam" id="TIGR00231">
    <property type="entry name" value="small_GTP"/>
    <property type="match status" value="1"/>
</dbReference>
<dbReference type="PROSITE" id="PS51420">
    <property type="entry name" value="RHO"/>
    <property type="match status" value="1"/>
</dbReference>
<evidence type="ECO:0000313" key="6">
    <source>
        <dbReference type="EMBL" id="SGZ58797.1"/>
    </source>
</evidence>
<gene>
    <name evidence="6" type="ORF">SAMEA4029009_CIC11G00000000977</name>
    <name evidence="5" type="ORF">SAMEA4029010_CIC11G00000001845</name>
</gene>
<dbReference type="STRING" id="45354.A0A1L0GS05"/>
<dbReference type="SMART" id="SM00175">
    <property type="entry name" value="RAB"/>
    <property type="match status" value="1"/>
</dbReference>
<dbReference type="PANTHER" id="PTHR24072">
    <property type="entry name" value="RHO FAMILY GTPASE"/>
    <property type="match status" value="1"/>
</dbReference>
<organism evidence="6 7">
    <name type="scientific">Sungouiella intermedia</name>
    <dbReference type="NCBI Taxonomy" id="45354"/>
    <lineage>
        <taxon>Eukaryota</taxon>
        <taxon>Fungi</taxon>
        <taxon>Dikarya</taxon>
        <taxon>Ascomycota</taxon>
        <taxon>Saccharomycotina</taxon>
        <taxon>Pichiomycetes</taxon>
        <taxon>Metschnikowiaceae</taxon>
        <taxon>Sungouiella</taxon>
    </lineage>
</organism>
<proteinExistence type="predicted"/>
<dbReference type="InterPro" id="IPR001806">
    <property type="entry name" value="Small_GTPase"/>
</dbReference>
<dbReference type="EMBL" id="LT635757">
    <property type="protein sequence ID" value="SGZ49172.1"/>
    <property type="molecule type" value="Genomic_DNA"/>
</dbReference>
<protein>
    <submittedName>
        <fullName evidence="6">CIC11C00000000977</fullName>
    </submittedName>
    <submittedName>
        <fullName evidence="5">CIC11C00000001845</fullName>
    </submittedName>
</protein>
<sequence>MRSIKAVVVGDGGVGKTCLLISYTTNTFPNDYIPTVFDNYSASVMIDGEPIKLGLWDTAGQSEYDRLRPLSYPQTEVFLCCFSVVSPESFQNVKDKWIPEILHHSPKGILIILVGTKADLRDDYHVLDELLERGQKPTTLAQGQKLAKDVGAIRYIECSAATLSGIQELFDFAIRSVLEPPTSKQETKETFSAPLQQQNSKPNAGSTTINDRRRKIRKAKKCTIL</sequence>
<dbReference type="InterPro" id="IPR027417">
    <property type="entry name" value="P-loop_NTPase"/>
</dbReference>
<name>A0A1L0GS05_9ASCO</name>
<evidence type="ECO:0000313" key="7">
    <source>
        <dbReference type="Proteomes" id="UP000182259"/>
    </source>
</evidence>
<dbReference type="AlphaFoldDB" id="A0A1L0GS05"/>
<dbReference type="InterPro" id="IPR003578">
    <property type="entry name" value="Small_GTPase_Rho"/>
</dbReference>